<comment type="caution">
    <text evidence="3">The sequence shown here is derived from an EMBL/GenBank/DDBJ whole genome shotgun (WGS) entry which is preliminary data.</text>
</comment>
<feature type="transmembrane region" description="Helical" evidence="2">
    <location>
        <begin position="1059"/>
        <end position="1079"/>
    </location>
</feature>
<dbReference type="InterPro" id="IPR029044">
    <property type="entry name" value="Nucleotide-diphossugar_trans"/>
</dbReference>
<evidence type="ECO:0000313" key="3">
    <source>
        <dbReference type="EMBL" id="MBB5598277.1"/>
    </source>
</evidence>
<reference evidence="3 4" key="1">
    <citation type="submission" date="2020-08" db="EMBL/GenBank/DDBJ databases">
        <title>Sequencing the genomes of 1000 actinobacteria strains.</title>
        <authorList>
            <person name="Klenk H.-P."/>
        </authorList>
    </citation>
    <scope>NUCLEOTIDE SEQUENCE [LARGE SCALE GENOMIC DNA]</scope>
    <source>
        <strain evidence="3 4">DSM 23694</strain>
    </source>
</reference>
<proteinExistence type="predicted"/>
<organism evidence="3 4">
    <name type="scientific">Neomicrococcus lactis</name>
    <dbReference type="NCBI Taxonomy" id="732241"/>
    <lineage>
        <taxon>Bacteria</taxon>
        <taxon>Bacillati</taxon>
        <taxon>Actinomycetota</taxon>
        <taxon>Actinomycetes</taxon>
        <taxon>Micrococcales</taxon>
        <taxon>Micrococcaceae</taxon>
        <taxon>Neomicrococcus</taxon>
    </lineage>
</organism>
<feature type="transmembrane region" description="Helical" evidence="2">
    <location>
        <begin position="503"/>
        <end position="524"/>
    </location>
</feature>
<feature type="transmembrane region" description="Helical" evidence="2">
    <location>
        <begin position="562"/>
        <end position="581"/>
    </location>
</feature>
<feature type="transmembrane region" description="Helical" evidence="2">
    <location>
        <begin position="475"/>
        <end position="497"/>
    </location>
</feature>
<feature type="transmembrane region" description="Helical" evidence="2">
    <location>
        <begin position="536"/>
        <end position="556"/>
    </location>
</feature>
<evidence type="ECO:0000256" key="2">
    <source>
        <dbReference type="SAM" id="Phobius"/>
    </source>
</evidence>
<dbReference type="EMBL" id="JACHBL010000001">
    <property type="protein sequence ID" value="MBB5598277.1"/>
    <property type="molecule type" value="Genomic_DNA"/>
</dbReference>
<feature type="compositionally biased region" description="Basic and acidic residues" evidence="1">
    <location>
        <begin position="1097"/>
        <end position="1106"/>
    </location>
</feature>
<keyword evidence="4" id="KW-1185">Reference proteome</keyword>
<dbReference type="SUPFAM" id="SSF53448">
    <property type="entry name" value="Nucleotide-diphospho-sugar transferases"/>
    <property type="match status" value="1"/>
</dbReference>
<dbReference type="InterPro" id="IPR050834">
    <property type="entry name" value="Glycosyltransf_2"/>
</dbReference>
<feature type="transmembrane region" description="Helical" evidence="2">
    <location>
        <begin position="769"/>
        <end position="787"/>
    </location>
</feature>
<dbReference type="PANTHER" id="PTHR43685:SF3">
    <property type="entry name" value="SLR2126 PROTEIN"/>
    <property type="match status" value="1"/>
</dbReference>
<feature type="transmembrane region" description="Helical" evidence="2">
    <location>
        <begin position="707"/>
        <end position="729"/>
    </location>
</feature>
<feature type="transmembrane region" description="Helical" evidence="2">
    <location>
        <begin position="447"/>
        <end position="468"/>
    </location>
</feature>
<feature type="transmembrane region" description="Helical" evidence="2">
    <location>
        <begin position="735"/>
        <end position="757"/>
    </location>
</feature>
<evidence type="ECO:0000313" key="4">
    <source>
        <dbReference type="Proteomes" id="UP000523863"/>
    </source>
</evidence>
<dbReference type="Pfam" id="PF13641">
    <property type="entry name" value="Glyco_tranf_2_3"/>
    <property type="match status" value="1"/>
</dbReference>
<dbReference type="AlphaFoldDB" id="A0A7W8YB91"/>
<dbReference type="PANTHER" id="PTHR43685">
    <property type="entry name" value="GLYCOSYLTRANSFERASE"/>
    <property type="match status" value="1"/>
</dbReference>
<feature type="transmembrane region" description="Helical" evidence="2">
    <location>
        <begin position="671"/>
        <end position="695"/>
    </location>
</feature>
<keyword evidence="2" id="KW-0472">Membrane</keyword>
<dbReference type="Proteomes" id="UP000523863">
    <property type="component" value="Unassembled WGS sequence"/>
</dbReference>
<name>A0A7W8YB91_9MICC</name>
<dbReference type="Gene3D" id="3.90.550.10">
    <property type="entry name" value="Spore Coat Polysaccharide Biosynthesis Protein SpsA, Chain A"/>
    <property type="match status" value="1"/>
</dbReference>
<feature type="transmembrane region" description="Helical" evidence="2">
    <location>
        <begin position="593"/>
        <end position="610"/>
    </location>
</feature>
<sequence>MAALRGQSRVPDQFIAIDAASTDETAALFREHLPSTALFLEAPAGGFGTALAAASEHLPEPEADIQDWLWIHHDDAAPAPDSLAVLLDAVERSPAVVIAGCKQVQAGRERALLDVGLSVTRHGERLTMLELDEQDQGQHDRVSDVFAVNSAGTLVRLDVWRRLQGFDPSLPFVGDDIDLAWRARAAGHRVVVVPQARMIHEPLGVKSRVDRTAQRRASSYLRLKHAPALALPFVALAVIFGGIGRFFSGVFAKDISYGAGQLGASFAPLWHPFKLFKARRLAAKTNSVPRSVVRRAFADPREVAHIRRRNRDLHAARVAAVSIPTASQAGGVSHSGGIAGSADLAHATGGHDDFEALEGTAKPSNIPALTALSVLTLVLSLVGFRQLLGAPSLVGGSLVPLSTSLAETWHNATSWWQNTFLGVAGATDPFDALILAANAVSGNHANVVGVTVYLGAMTLAAWSAYWFLRTVTSRIGWRFVGALLWAVHPTLFTALATGRPGAVLAHLVLPVAAGLLLAALGIKGGGPIDSQHGTRVAHRAGLSLALALISVGSPITGVFANLMIFVAAVVAAVVVAFVRSSRRRTGFSRRVRALWWTPLASLVVFAPLLVQSLSRWLSTPAANDGTPEHSVWTQAVRAFLLEPGQPQAYTPAPLWQQLLGFPVEFSTDASVFGLSVLVAVCVVSAPLVLIALIGFLRTGVTGAIARYAGLFGVLALVASGAATLVTVALDRGSVVVPYVGPLVSVFTLAMVTAAISAMRAGVPQAARRTGAAVLTLAVLASSAWFIVPRVASTTDADAIGAGQRVIAGRDSVLPATAADRGRGEFEERTLVIETGASDSKSEASPALQARLMNQAGDTLDSVSAVRSVASLGGTLWTPERVDASAADSELRNVVGSIVTGNSTDVRATLAGMGVSFVVIDGIVDPTDPLLSRIRSIPGLAEVGDTSAGWLWRVGPLDGVTEATGQPAASTANVRVLNADGSVAQFVPSNFSKVKNFALPQGDAGRVVVLAQQRDSGWMAHLNGQQLERAINVPGVPAWAQAFQLPETAGTLEIRYESPWRVPVFVGGALILLVILLLAIPLPKRQLARLSEAQRYRKETPVRRTDAEEQTATTAEEVSHVE</sequence>
<keyword evidence="2" id="KW-0812">Transmembrane</keyword>
<feature type="transmembrane region" description="Helical" evidence="2">
    <location>
        <begin position="368"/>
        <end position="388"/>
    </location>
</feature>
<protein>
    <submittedName>
        <fullName evidence="3">GT2 family glycosyltransferase</fullName>
    </submittedName>
</protein>
<keyword evidence="3" id="KW-0808">Transferase</keyword>
<gene>
    <name evidence="3" type="ORF">BKA12_001357</name>
</gene>
<accession>A0A7W8YB91</accession>
<keyword evidence="2" id="KW-1133">Transmembrane helix</keyword>
<feature type="transmembrane region" description="Helical" evidence="2">
    <location>
        <begin position="225"/>
        <end position="243"/>
    </location>
</feature>
<feature type="region of interest" description="Disordered" evidence="1">
    <location>
        <begin position="1097"/>
        <end position="1121"/>
    </location>
</feature>
<dbReference type="GO" id="GO:0016740">
    <property type="term" value="F:transferase activity"/>
    <property type="evidence" value="ECO:0007669"/>
    <property type="project" value="UniProtKB-KW"/>
</dbReference>
<evidence type="ECO:0000256" key="1">
    <source>
        <dbReference type="SAM" id="MobiDB-lite"/>
    </source>
</evidence>